<evidence type="ECO:0000313" key="1">
    <source>
        <dbReference type="EMBL" id="CEK77592.1"/>
    </source>
</evidence>
<dbReference type="EMBL" id="HACG01030727">
    <property type="protein sequence ID" value="CEK77592.1"/>
    <property type="molecule type" value="Transcribed_RNA"/>
</dbReference>
<sequence length="54" mass="6101">MDITNCHKSHGRTKYKTVAFNVIEVPYPSKAWIPKYINGSETRSVRNKGAGIHV</sequence>
<organism evidence="1">
    <name type="scientific">Arion vulgaris</name>
    <dbReference type="NCBI Taxonomy" id="1028688"/>
    <lineage>
        <taxon>Eukaryota</taxon>
        <taxon>Metazoa</taxon>
        <taxon>Spiralia</taxon>
        <taxon>Lophotrochozoa</taxon>
        <taxon>Mollusca</taxon>
        <taxon>Gastropoda</taxon>
        <taxon>Heterobranchia</taxon>
        <taxon>Euthyneura</taxon>
        <taxon>Panpulmonata</taxon>
        <taxon>Eupulmonata</taxon>
        <taxon>Stylommatophora</taxon>
        <taxon>Helicina</taxon>
        <taxon>Arionoidea</taxon>
        <taxon>Arionidae</taxon>
        <taxon>Arion</taxon>
    </lineage>
</organism>
<accession>A0A0B7AAA0</accession>
<reference evidence="1" key="1">
    <citation type="submission" date="2014-12" db="EMBL/GenBank/DDBJ databases">
        <title>Insight into the proteome of Arion vulgaris.</title>
        <authorList>
            <person name="Aradska J."/>
            <person name="Bulat T."/>
            <person name="Smidak R."/>
            <person name="Sarate P."/>
            <person name="Gangsoo J."/>
            <person name="Sialana F."/>
            <person name="Bilban M."/>
            <person name="Lubec G."/>
        </authorList>
    </citation>
    <scope>NUCLEOTIDE SEQUENCE</scope>
    <source>
        <tissue evidence="1">Skin</tissue>
    </source>
</reference>
<name>A0A0B7AAA0_9EUPU</name>
<protein>
    <submittedName>
        <fullName evidence="1">Uncharacterized protein</fullName>
    </submittedName>
</protein>
<dbReference type="AlphaFoldDB" id="A0A0B7AAA0"/>
<gene>
    <name evidence="1" type="primary">ORF105618</name>
</gene>
<proteinExistence type="predicted"/>